<proteinExistence type="predicted"/>
<protein>
    <submittedName>
        <fullName evidence="1">DUF4238 domain-containing protein</fullName>
    </submittedName>
</protein>
<evidence type="ECO:0000313" key="2">
    <source>
        <dbReference type="Proteomes" id="UP000630660"/>
    </source>
</evidence>
<dbReference type="InterPro" id="IPR025332">
    <property type="entry name" value="DUF4238"/>
</dbReference>
<dbReference type="Pfam" id="PF14022">
    <property type="entry name" value="DUF4238"/>
    <property type="match status" value="1"/>
</dbReference>
<sequence>MPDSKSKQQDQTRKQHYIPKFYLDGFTSEDDYLWLFDLKTGKKTRAHPKTVAWQKDFYRLKTVKVGANLYENAFATLEKDAAKVIKKITEEETLPEPNSEEFTILMNFVALMVVRTPKMWRSSDEASKEMFRMMIRGITRTEEIWKAQTRKWKKEGFDVNDFNREDMAEIADEKKYNILVPKTEYLSMIIDQLDVLISILGHRKWFLACVCDERVNFVTSDNPVCLDWTVPMDSFYSPGFAHVNTIVNMPLTKRILMFGLFKSNKYLFRLKNRFKMGKIIAPFVNSSIIRHSDRFLFSSKDDFVWHADGKSIESWGELRRRITARERETG</sequence>
<dbReference type="EMBL" id="WJKJ01000286">
    <property type="protein sequence ID" value="MBD3365256.1"/>
    <property type="molecule type" value="Genomic_DNA"/>
</dbReference>
<evidence type="ECO:0000313" key="1">
    <source>
        <dbReference type="EMBL" id="MBD3365256.1"/>
    </source>
</evidence>
<accession>A0A9D5KCS9</accession>
<gene>
    <name evidence="1" type="ORF">GF359_08585</name>
</gene>
<dbReference type="AlphaFoldDB" id="A0A9D5KCS9"/>
<dbReference type="Proteomes" id="UP000630660">
    <property type="component" value="Unassembled WGS sequence"/>
</dbReference>
<organism evidence="1 2">
    <name type="scientific">candidate division WOR-3 bacterium</name>
    <dbReference type="NCBI Taxonomy" id="2052148"/>
    <lineage>
        <taxon>Bacteria</taxon>
        <taxon>Bacteria division WOR-3</taxon>
    </lineage>
</organism>
<name>A0A9D5KCS9_UNCW3</name>
<comment type="caution">
    <text evidence="1">The sequence shown here is derived from an EMBL/GenBank/DDBJ whole genome shotgun (WGS) entry which is preliminary data.</text>
</comment>
<reference evidence="1" key="1">
    <citation type="submission" date="2019-11" db="EMBL/GenBank/DDBJ databases">
        <title>Microbial mats filling the niche in hypersaline microbial mats.</title>
        <authorList>
            <person name="Wong H.L."/>
            <person name="Macleod F.I."/>
            <person name="White R.A. III"/>
            <person name="Burns B.P."/>
        </authorList>
    </citation>
    <scope>NUCLEOTIDE SEQUENCE</scope>
    <source>
        <strain evidence="1">Bin_327</strain>
    </source>
</reference>